<sequence length="146" mass="17019">MTTAKPRYFRYFARTVKLEKTPDGRDVGIILNNRTGRFEPASFETVEAILGARTESDISVLRSEDDFIRATEESRRDYLRGEGPVFALYDTIGAIFAQRREEQRKLTSEERALIITLYRRTFKMWADEFARQDSGQPPSFSYWSTL</sequence>
<evidence type="ECO:0000313" key="1">
    <source>
        <dbReference type="EMBL" id="NEW35031.1"/>
    </source>
</evidence>
<name>A0A6P1CR68_9NOCA</name>
<dbReference type="RefSeq" id="WP_163846110.1">
    <property type="nucleotide sequence ID" value="NZ_AP026979.1"/>
</dbReference>
<comment type="caution">
    <text evidence="1">The sequence shown here is derived from an EMBL/GenBank/DDBJ whole genome shotgun (WGS) entry which is preliminary data.</text>
</comment>
<dbReference type="Proteomes" id="UP000471166">
    <property type="component" value="Unassembled WGS sequence"/>
</dbReference>
<protein>
    <submittedName>
        <fullName evidence="1">Uncharacterized protein</fullName>
    </submittedName>
</protein>
<reference evidence="1 2" key="1">
    <citation type="submission" date="2020-01" db="EMBL/GenBank/DDBJ databases">
        <title>Genetics and antimicrobial susceptibilities of Nocardia species isolated from the soil; a comparison with species isolated from humans.</title>
        <authorList>
            <person name="Carrasco G."/>
            <person name="Monzon S."/>
            <person name="Sansegundo M."/>
            <person name="Garcia E."/>
            <person name="Garrido N."/>
            <person name="Medina M.J."/>
            <person name="Villalon P."/>
            <person name="Ramirez-Arocha A.C."/>
            <person name="Jimenez P."/>
            <person name="Cuesta I."/>
            <person name="Valdezate S."/>
        </authorList>
    </citation>
    <scope>NUCLEOTIDE SEQUENCE [LARGE SCALE GENOMIC DNA]</scope>
    <source>
        <strain evidence="1 2">CNM20110626</strain>
    </source>
</reference>
<dbReference type="EMBL" id="JAAGVB010000036">
    <property type="protein sequence ID" value="NEW35031.1"/>
    <property type="molecule type" value="Genomic_DNA"/>
</dbReference>
<gene>
    <name evidence="1" type="ORF">GV791_21055</name>
</gene>
<dbReference type="AlphaFoldDB" id="A0A6P1CR68"/>
<organism evidence="1 2">
    <name type="scientific">Nocardia cyriacigeorgica</name>
    <dbReference type="NCBI Taxonomy" id="135487"/>
    <lineage>
        <taxon>Bacteria</taxon>
        <taxon>Bacillati</taxon>
        <taxon>Actinomycetota</taxon>
        <taxon>Actinomycetes</taxon>
        <taxon>Mycobacteriales</taxon>
        <taxon>Nocardiaceae</taxon>
        <taxon>Nocardia</taxon>
    </lineage>
</organism>
<proteinExistence type="predicted"/>
<accession>A0A6P1CR68</accession>
<evidence type="ECO:0000313" key="2">
    <source>
        <dbReference type="Proteomes" id="UP000471166"/>
    </source>
</evidence>